<dbReference type="EMBL" id="MU796311">
    <property type="protein sequence ID" value="KAJ3804101.1"/>
    <property type="molecule type" value="Genomic_DNA"/>
</dbReference>
<protein>
    <submittedName>
        <fullName evidence="1">Uncharacterized protein</fullName>
    </submittedName>
</protein>
<evidence type="ECO:0000313" key="1">
    <source>
        <dbReference type="EMBL" id="KAJ3804101.1"/>
    </source>
</evidence>
<sequence length="174" mass="19453">MVDSQGGVHRFYHLHLHLHLLYHLNGLWIIWWTCEVESTASTTFSSNSPASTTSDDSGWEDNNILQSGAESSSPLQPSPACSKGRKSSAGPRKSRKSMSAPPNSKFEPEIPEFDNSRLSSPLPQASSQWKFVSKPYTPPSHSSRRQEVQYEDVEVPLRDEDEPDFGDRSSEYGV</sequence>
<keyword evidence="2" id="KW-1185">Reference proteome</keyword>
<comment type="caution">
    <text evidence="1">The sequence shown here is derived from an EMBL/GenBank/DDBJ whole genome shotgun (WGS) entry which is preliminary data.</text>
</comment>
<dbReference type="Proteomes" id="UP001163835">
    <property type="component" value="Unassembled WGS sequence"/>
</dbReference>
<evidence type="ECO:0000313" key="2">
    <source>
        <dbReference type="Proteomes" id="UP001163835"/>
    </source>
</evidence>
<reference evidence="1" key="1">
    <citation type="submission" date="2022-09" db="EMBL/GenBank/DDBJ databases">
        <title>A Global Phylogenomic Analysis of the Shiitake Genus Lentinula.</title>
        <authorList>
            <consortium name="DOE Joint Genome Institute"/>
            <person name="Sierra-Patev S."/>
            <person name="Min B."/>
            <person name="Naranjo-Ortiz M."/>
            <person name="Looney B."/>
            <person name="Konkel Z."/>
            <person name="Slot J.C."/>
            <person name="Sakamoto Y."/>
            <person name="Steenwyk J.L."/>
            <person name="Rokas A."/>
            <person name="Carro J."/>
            <person name="Camarero S."/>
            <person name="Ferreira P."/>
            <person name="Molpeceres G."/>
            <person name="Ruiz-Duenas F.J."/>
            <person name="Serrano A."/>
            <person name="Henrissat B."/>
            <person name="Drula E."/>
            <person name="Hughes K.W."/>
            <person name="Mata J.L."/>
            <person name="Ishikawa N.K."/>
            <person name="Vargas-Isla R."/>
            <person name="Ushijima S."/>
            <person name="Smith C.A."/>
            <person name="Ahrendt S."/>
            <person name="Andreopoulos W."/>
            <person name="He G."/>
            <person name="Labutti K."/>
            <person name="Lipzen A."/>
            <person name="Ng V."/>
            <person name="Riley R."/>
            <person name="Sandor L."/>
            <person name="Barry K."/>
            <person name="Martinez A.T."/>
            <person name="Xiao Y."/>
            <person name="Gibbons J.G."/>
            <person name="Terashima K."/>
            <person name="Grigoriev I.V."/>
            <person name="Hibbett D.S."/>
        </authorList>
    </citation>
    <scope>NUCLEOTIDE SEQUENCE</scope>
    <source>
        <strain evidence="1">TMI1499</strain>
    </source>
</reference>
<accession>A0ACC1THD9</accession>
<gene>
    <name evidence="1" type="ORF">F5876DRAFT_70914</name>
</gene>
<name>A0ACC1THD9_9AGAR</name>
<organism evidence="1 2">
    <name type="scientific">Lentinula aff. lateritia</name>
    <dbReference type="NCBI Taxonomy" id="2804960"/>
    <lineage>
        <taxon>Eukaryota</taxon>
        <taxon>Fungi</taxon>
        <taxon>Dikarya</taxon>
        <taxon>Basidiomycota</taxon>
        <taxon>Agaricomycotina</taxon>
        <taxon>Agaricomycetes</taxon>
        <taxon>Agaricomycetidae</taxon>
        <taxon>Agaricales</taxon>
        <taxon>Marasmiineae</taxon>
        <taxon>Omphalotaceae</taxon>
        <taxon>Lentinula</taxon>
    </lineage>
</organism>
<proteinExistence type="predicted"/>